<evidence type="ECO:0000256" key="4">
    <source>
        <dbReference type="ARBA" id="ARBA00041123"/>
    </source>
</evidence>
<dbReference type="Pfam" id="PF12796">
    <property type="entry name" value="Ank_2"/>
    <property type="match status" value="1"/>
</dbReference>
<dbReference type="InterPro" id="IPR036770">
    <property type="entry name" value="Ankyrin_rpt-contain_sf"/>
</dbReference>
<evidence type="ECO:0000256" key="2">
    <source>
        <dbReference type="ARBA" id="ARBA00023043"/>
    </source>
</evidence>
<gene>
    <name evidence="9" type="ORF">AAFF_G00241680</name>
</gene>
<dbReference type="AlphaFoldDB" id="A0AAD7SVX6"/>
<reference evidence="9" key="1">
    <citation type="journal article" date="2023" name="Science">
        <title>Genome structures resolve the early diversification of teleost fishes.</title>
        <authorList>
            <person name="Parey E."/>
            <person name="Louis A."/>
            <person name="Montfort J."/>
            <person name="Bouchez O."/>
            <person name="Roques C."/>
            <person name="Iampietro C."/>
            <person name="Lluch J."/>
            <person name="Castinel A."/>
            <person name="Donnadieu C."/>
            <person name="Desvignes T."/>
            <person name="Floi Bucao C."/>
            <person name="Jouanno E."/>
            <person name="Wen M."/>
            <person name="Mejri S."/>
            <person name="Dirks R."/>
            <person name="Jansen H."/>
            <person name="Henkel C."/>
            <person name="Chen W.J."/>
            <person name="Zahm M."/>
            <person name="Cabau C."/>
            <person name="Klopp C."/>
            <person name="Thompson A.W."/>
            <person name="Robinson-Rechavi M."/>
            <person name="Braasch I."/>
            <person name="Lecointre G."/>
            <person name="Bobe J."/>
            <person name="Postlethwait J.H."/>
            <person name="Berthelot C."/>
            <person name="Roest Crollius H."/>
            <person name="Guiguen Y."/>
        </authorList>
    </citation>
    <scope>NUCLEOTIDE SEQUENCE</scope>
    <source>
        <strain evidence="9">NC1722</strain>
    </source>
</reference>
<sequence>MDVHRVYNSNQMDYDIDHANPKLEKMLPCNEDRLDSGLDSLKEDEYNIIVKEMESMNMAAAGPTRSDSNNEPWKQEVTEDGDTFLHLAIIHEATEQVIQMISLSRNDPFLNIQNNQRQTALHLAVIMDQPQVVDKLLRANADPQLVDDSGNTPLHIACKKGSLSCFSVLTQVFPSHLPSILTTPNYSGHNCLHLASIHGFLSLVENLLKLGADVDAPEQCNGRTALHLAVDLQNPALSSEIRQQLYTLTAQELRVLPESESEESDGDALSEDDEMYDDIQLVGHK</sequence>
<dbReference type="SMART" id="SM00248">
    <property type="entry name" value="ANK"/>
    <property type="match status" value="5"/>
</dbReference>
<dbReference type="GO" id="GO:0034142">
    <property type="term" value="P:toll-like receptor 4 signaling pathway"/>
    <property type="evidence" value="ECO:0007669"/>
    <property type="project" value="TreeGrafter"/>
</dbReference>
<dbReference type="InterPro" id="IPR002110">
    <property type="entry name" value="Ankyrin_rpt"/>
</dbReference>
<accession>A0AAD7SVX6</accession>
<keyword evidence="1" id="KW-0677">Repeat</keyword>
<evidence type="ECO:0000313" key="9">
    <source>
        <dbReference type="EMBL" id="KAJ8409147.1"/>
    </source>
</evidence>
<evidence type="ECO:0000256" key="7">
    <source>
        <dbReference type="PROSITE-ProRule" id="PRU00023"/>
    </source>
</evidence>
<organism evidence="9 10">
    <name type="scientific">Aldrovandia affinis</name>
    <dbReference type="NCBI Taxonomy" id="143900"/>
    <lineage>
        <taxon>Eukaryota</taxon>
        <taxon>Metazoa</taxon>
        <taxon>Chordata</taxon>
        <taxon>Craniata</taxon>
        <taxon>Vertebrata</taxon>
        <taxon>Euteleostomi</taxon>
        <taxon>Actinopterygii</taxon>
        <taxon>Neopterygii</taxon>
        <taxon>Teleostei</taxon>
        <taxon>Notacanthiformes</taxon>
        <taxon>Halosauridae</taxon>
        <taxon>Aldrovandia</taxon>
    </lineage>
</organism>
<evidence type="ECO:0000256" key="1">
    <source>
        <dbReference type="ARBA" id="ARBA00022737"/>
    </source>
</evidence>
<dbReference type="GO" id="GO:0005829">
    <property type="term" value="C:cytosol"/>
    <property type="evidence" value="ECO:0007669"/>
    <property type="project" value="TreeGrafter"/>
</dbReference>
<comment type="similarity">
    <text evidence="3">Belongs to the NF-kappa-B inhibitor family.</text>
</comment>
<name>A0AAD7SVX6_9TELE</name>
<feature type="compositionally biased region" description="Acidic residues" evidence="8">
    <location>
        <begin position="259"/>
        <end position="277"/>
    </location>
</feature>
<dbReference type="PANTHER" id="PTHR46680:SF1">
    <property type="entry name" value="NF-KAPPA-B INHIBITOR ALPHA"/>
    <property type="match status" value="1"/>
</dbReference>
<evidence type="ECO:0000256" key="3">
    <source>
        <dbReference type="ARBA" id="ARBA00038439"/>
    </source>
</evidence>
<dbReference type="Gene3D" id="1.25.40.20">
    <property type="entry name" value="Ankyrin repeat-containing domain"/>
    <property type="match status" value="1"/>
</dbReference>
<evidence type="ECO:0000313" key="10">
    <source>
        <dbReference type="Proteomes" id="UP001221898"/>
    </source>
</evidence>
<proteinExistence type="inferred from homology"/>
<dbReference type="InterPro" id="IPR051070">
    <property type="entry name" value="NF-kappa-B_inhibitor"/>
</dbReference>
<dbReference type="GO" id="GO:0051059">
    <property type="term" value="F:NF-kappaB binding"/>
    <property type="evidence" value="ECO:0007669"/>
    <property type="project" value="TreeGrafter"/>
</dbReference>
<keyword evidence="2 7" id="KW-0040">ANK repeat</keyword>
<keyword evidence="10" id="KW-1185">Reference proteome</keyword>
<dbReference type="PANTHER" id="PTHR46680">
    <property type="entry name" value="NF-KAPPA-B INHIBITOR ALPHA"/>
    <property type="match status" value="1"/>
</dbReference>
<evidence type="ECO:0000256" key="5">
    <source>
        <dbReference type="ARBA" id="ARBA00041987"/>
    </source>
</evidence>
<dbReference type="PROSITE" id="PS50297">
    <property type="entry name" value="ANK_REP_REGION"/>
    <property type="match status" value="2"/>
</dbReference>
<feature type="region of interest" description="Disordered" evidence="8">
    <location>
        <begin position="256"/>
        <end position="285"/>
    </location>
</feature>
<dbReference type="EMBL" id="JAINUG010000032">
    <property type="protein sequence ID" value="KAJ8409147.1"/>
    <property type="molecule type" value="Genomic_DNA"/>
</dbReference>
<protein>
    <recommendedName>
        <fullName evidence="4">NF-kappa-B inhibitor alpha</fullName>
    </recommendedName>
    <alternativeName>
        <fullName evidence="5">I-kappa-B-alpha</fullName>
    </alternativeName>
</protein>
<dbReference type="PROSITE" id="PS50088">
    <property type="entry name" value="ANK_REPEAT"/>
    <property type="match status" value="2"/>
</dbReference>
<comment type="function">
    <text evidence="6">Inhibits the activity of dimeric NF-kappa-B/REL complexes by trapping REL (RELA/p65 and NFKB1/p50) dimers in the cytoplasm by masking their nuclear localization signals. On cellular stimulation by immune and pro-inflammatory responses, becomes phosphorylated promoting ubiquitination and degradation, enabling the dimeric RELA to translocate to the nucleus and activate transcription.</text>
</comment>
<feature type="repeat" description="ANK" evidence="7">
    <location>
        <begin position="116"/>
        <end position="148"/>
    </location>
</feature>
<evidence type="ECO:0000256" key="8">
    <source>
        <dbReference type="SAM" id="MobiDB-lite"/>
    </source>
</evidence>
<feature type="repeat" description="ANK" evidence="7">
    <location>
        <begin position="187"/>
        <end position="219"/>
    </location>
</feature>
<dbReference type="PRINTS" id="PR01415">
    <property type="entry name" value="ANKYRIN"/>
</dbReference>
<comment type="caution">
    <text evidence="9">The sequence shown here is derived from an EMBL/GenBank/DDBJ whole genome shotgun (WGS) entry which is preliminary data.</text>
</comment>
<evidence type="ECO:0000256" key="6">
    <source>
        <dbReference type="ARBA" id="ARBA00045368"/>
    </source>
</evidence>
<dbReference type="GO" id="GO:0071356">
    <property type="term" value="P:cellular response to tumor necrosis factor"/>
    <property type="evidence" value="ECO:0007669"/>
    <property type="project" value="TreeGrafter"/>
</dbReference>
<dbReference type="SUPFAM" id="SSF48403">
    <property type="entry name" value="Ankyrin repeat"/>
    <property type="match status" value="1"/>
</dbReference>
<dbReference type="Proteomes" id="UP001221898">
    <property type="component" value="Unassembled WGS sequence"/>
</dbReference>